<feature type="active site" description="Proton acceptor" evidence="3">
    <location>
        <position position="185"/>
    </location>
</feature>
<dbReference type="CDD" id="cd00616">
    <property type="entry name" value="AHBA_syn"/>
    <property type="match status" value="1"/>
</dbReference>
<accession>A0A2Z2NXA7</accession>
<feature type="modified residue" description="N6-(pyridoxal phosphate)lysine" evidence="4">
    <location>
        <position position="185"/>
    </location>
</feature>
<dbReference type="InterPro" id="IPR015421">
    <property type="entry name" value="PyrdxlP-dep_Trfase_major"/>
</dbReference>
<dbReference type="PANTHER" id="PTHR30244:SF34">
    <property type="entry name" value="DTDP-4-AMINO-4,6-DIDEOXYGALACTOSE TRANSAMINASE"/>
    <property type="match status" value="1"/>
</dbReference>
<dbReference type="Gene3D" id="3.40.640.10">
    <property type="entry name" value="Type I PLP-dependent aspartate aminotransferase-like (Major domain)"/>
    <property type="match status" value="1"/>
</dbReference>
<dbReference type="InterPro" id="IPR015422">
    <property type="entry name" value="PyrdxlP-dep_Trfase_small"/>
</dbReference>
<reference evidence="6 7" key="1">
    <citation type="submission" date="2016-12" db="EMBL/GenBank/DDBJ databases">
        <authorList>
            <person name="Song W.-J."/>
            <person name="Kurnit D.M."/>
        </authorList>
    </citation>
    <scope>NUCLEOTIDE SEQUENCE [LARGE SCALE GENOMIC DNA]</scope>
    <source>
        <strain evidence="6 7">IMCC3135</strain>
    </source>
</reference>
<dbReference type="PIRSF" id="PIRSF000390">
    <property type="entry name" value="PLP_StrS"/>
    <property type="match status" value="1"/>
</dbReference>
<dbReference type="GO" id="GO:0102933">
    <property type="term" value="F:GDP-4-dehydro-6-deoxy-D-mannose-4-aminotransferase activity"/>
    <property type="evidence" value="ECO:0007669"/>
    <property type="project" value="UniProtKB-EC"/>
</dbReference>
<dbReference type="OrthoDB" id="9804264at2"/>
<gene>
    <name evidence="6" type="primary">perA</name>
    <name evidence="6" type="ORF">IMCC3135_22705</name>
</gene>
<dbReference type="AlphaFoldDB" id="A0A2Z2NXA7"/>
<dbReference type="InterPro" id="IPR015424">
    <property type="entry name" value="PyrdxlP-dep_Trfase"/>
</dbReference>
<keyword evidence="6" id="KW-0032">Aminotransferase</keyword>
<dbReference type="GO" id="GO:0000271">
    <property type="term" value="P:polysaccharide biosynthetic process"/>
    <property type="evidence" value="ECO:0007669"/>
    <property type="project" value="TreeGrafter"/>
</dbReference>
<evidence type="ECO:0000313" key="7">
    <source>
        <dbReference type="Proteomes" id="UP000250079"/>
    </source>
</evidence>
<comment type="similarity">
    <text evidence="2 5">Belongs to the DegT/DnrJ/EryC1 family.</text>
</comment>
<proteinExistence type="inferred from homology"/>
<sequence length="392" mass="44003">MLNTDFADWPLYTQEECDSVVSVLKSNRVNYWTGEKCRRFEEQYAEFAQSKYAISLSNGTVAIELALRALDIGEGDEVIVTPRSYVASVTPVFTVGASPIFADIDLNSQNISADTIAEKISNKTKAIIVVHLAGHPAEMDEIVTLAKKNNIRIIEDCAQAHGAQYKGKPVGKSGDIAAWSFCQDKIITTGGEGGMVTTDNEQYWKSMWAYKDHGKSLDAVMEPRKKENEFRWLHESVGSNYRMSEMQAAIGIIQLGRMQSWHKKRLDNANAIWSACSETRWLEIPKVPNYAEHAAYKAYAFIDFEALPSEWNRSQIIDEFVKRRVPVSSGGCPEIYKEKLFENTQSVPKAPLVNADKLGKTSLMFLVHPTLTEKQVAITCDAIKEIDKIIFE</sequence>
<evidence type="ECO:0000256" key="5">
    <source>
        <dbReference type="RuleBase" id="RU004508"/>
    </source>
</evidence>
<dbReference type="GO" id="GO:0030170">
    <property type="term" value="F:pyridoxal phosphate binding"/>
    <property type="evidence" value="ECO:0007669"/>
    <property type="project" value="TreeGrafter"/>
</dbReference>
<dbReference type="InterPro" id="IPR000653">
    <property type="entry name" value="DegT/StrS_aminotransferase"/>
</dbReference>
<organism evidence="6 7">
    <name type="scientific">Granulosicoccus antarcticus IMCC3135</name>
    <dbReference type="NCBI Taxonomy" id="1192854"/>
    <lineage>
        <taxon>Bacteria</taxon>
        <taxon>Pseudomonadati</taxon>
        <taxon>Pseudomonadota</taxon>
        <taxon>Gammaproteobacteria</taxon>
        <taxon>Chromatiales</taxon>
        <taxon>Granulosicoccaceae</taxon>
        <taxon>Granulosicoccus</taxon>
    </lineage>
</organism>
<name>A0A2Z2NXA7_9GAMM</name>
<dbReference type="Gene3D" id="3.90.1150.10">
    <property type="entry name" value="Aspartate Aminotransferase, domain 1"/>
    <property type="match status" value="1"/>
</dbReference>
<keyword evidence="6" id="KW-0808">Transferase</keyword>
<dbReference type="PANTHER" id="PTHR30244">
    <property type="entry name" value="TRANSAMINASE"/>
    <property type="match status" value="1"/>
</dbReference>
<evidence type="ECO:0000256" key="3">
    <source>
        <dbReference type="PIRSR" id="PIRSR000390-1"/>
    </source>
</evidence>
<evidence type="ECO:0000256" key="4">
    <source>
        <dbReference type="PIRSR" id="PIRSR000390-2"/>
    </source>
</evidence>
<keyword evidence="1 4" id="KW-0663">Pyridoxal phosphate</keyword>
<dbReference type="EC" id="2.6.1.102" evidence="6"/>
<evidence type="ECO:0000256" key="1">
    <source>
        <dbReference type="ARBA" id="ARBA00022898"/>
    </source>
</evidence>
<keyword evidence="7" id="KW-1185">Reference proteome</keyword>
<evidence type="ECO:0000256" key="2">
    <source>
        <dbReference type="ARBA" id="ARBA00037999"/>
    </source>
</evidence>
<evidence type="ECO:0000313" key="6">
    <source>
        <dbReference type="EMBL" id="ASJ74611.1"/>
    </source>
</evidence>
<dbReference type="Pfam" id="PF01041">
    <property type="entry name" value="DegT_DnrJ_EryC1"/>
    <property type="match status" value="1"/>
</dbReference>
<dbReference type="EMBL" id="CP018632">
    <property type="protein sequence ID" value="ASJ74611.1"/>
    <property type="molecule type" value="Genomic_DNA"/>
</dbReference>
<dbReference type="KEGG" id="gai:IMCC3135_22705"/>
<dbReference type="RefSeq" id="WP_088919620.1">
    <property type="nucleotide sequence ID" value="NZ_CP018632.1"/>
</dbReference>
<dbReference type="SUPFAM" id="SSF53383">
    <property type="entry name" value="PLP-dependent transferases"/>
    <property type="match status" value="1"/>
</dbReference>
<protein>
    <submittedName>
        <fullName evidence="6">GDP-perosamine synthase</fullName>
        <ecNumber evidence="6">2.6.1.102</ecNumber>
    </submittedName>
</protein>
<dbReference type="Proteomes" id="UP000250079">
    <property type="component" value="Chromosome"/>
</dbReference>